<name>A0A3B1AEX0_9ZZZZ</name>
<dbReference type="Gene3D" id="3.30.830.10">
    <property type="entry name" value="Metalloenzyme, LuxS/M16 peptidase-like"/>
    <property type="match status" value="1"/>
</dbReference>
<dbReference type="InterPro" id="IPR011249">
    <property type="entry name" value="Metalloenz_LuxS/M16"/>
</dbReference>
<dbReference type="EMBL" id="UOFV01000129">
    <property type="protein sequence ID" value="VAW98027.1"/>
    <property type="molecule type" value="Genomic_DNA"/>
</dbReference>
<dbReference type="SUPFAM" id="SSF63411">
    <property type="entry name" value="LuxS/MPP-like metallohydrolase"/>
    <property type="match status" value="1"/>
</dbReference>
<organism evidence="1">
    <name type="scientific">hydrothermal vent metagenome</name>
    <dbReference type="NCBI Taxonomy" id="652676"/>
    <lineage>
        <taxon>unclassified sequences</taxon>
        <taxon>metagenomes</taxon>
        <taxon>ecological metagenomes</taxon>
    </lineage>
</organism>
<reference evidence="1" key="1">
    <citation type="submission" date="2018-06" db="EMBL/GenBank/DDBJ databases">
        <authorList>
            <person name="Zhirakovskaya E."/>
        </authorList>
    </citation>
    <scope>NUCLEOTIDE SEQUENCE</scope>
</reference>
<dbReference type="AlphaFoldDB" id="A0A3B1AEX0"/>
<accession>A0A3B1AEX0</accession>
<sequence length="81" mass="8964">VASKVYEKDSLFYQAMQMGTLATVGLDWQLMDQFVERLRAVTPEQVQAVAKKYLIDDYLTVAVLDPQSTPVAANGGHSHAH</sequence>
<feature type="non-terminal residue" evidence="1">
    <location>
        <position position="1"/>
    </location>
</feature>
<dbReference type="GO" id="GO:0046872">
    <property type="term" value="F:metal ion binding"/>
    <property type="evidence" value="ECO:0007669"/>
    <property type="project" value="InterPro"/>
</dbReference>
<evidence type="ECO:0000313" key="1">
    <source>
        <dbReference type="EMBL" id="VAW98027.1"/>
    </source>
</evidence>
<gene>
    <name evidence="1" type="ORF">MNBD_GAMMA19-713</name>
</gene>
<proteinExistence type="predicted"/>
<protein>
    <submittedName>
        <fullName evidence="1">FIG015547: peptidase, M16 family</fullName>
    </submittedName>
</protein>